<reference evidence="1 2" key="1">
    <citation type="submission" date="2018-01" db="EMBL/GenBank/DDBJ databases">
        <title>Genome sequence of a Cantenovulum-like bacteria.</title>
        <authorList>
            <person name="Tan W.R."/>
            <person name="Lau N.-S."/>
            <person name="Go F."/>
            <person name="Amirul A.-A.A."/>
        </authorList>
    </citation>
    <scope>NUCLEOTIDE SEQUENCE [LARGE SCALE GENOMIC DNA]</scope>
    <source>
        <strain evidence="1 2">CCB-QB4</strain>
    </source>
</reference>
<organism evidence="1 2">
    <name type="scientific">Saccharobesus litoralis</name>
    <dbReference type="NCBI Taxonomy" id="2172099"/>
    <lineage>
        <taxon>Bacteria</taxon>
        <taxon>Pseudomonadati</taxon>
        <taxon>Pseudomonadota</taxon>
        <taxon>Gammaproteobacteria</taxon>
        <taxon>Alteromonadales</taxon>
        <taxon>Alteromonadaceae</taxon>
        <taxon>Saccharobesus</taxon>
    </lineage>
</organism>
<gene>
    <name evidence="1" type="ORF">C2869_01805</name>
</gene>
<dbReference type="InterPro" id="IPR021607">
    <property type="entry name" value="DUF3224"/>
</dbReference>
<proteinExistence type="predicted"/>
<name>A0A2S0VM16_9ALTE</name>
<keyword evidence="2" id="KW-1185">Reference proteome</keyword>
<protein>
    <submittedName>
        <fullName evidence="1">Uncharacterized protein</fullName>
    </submittedName>
</protein>
<dbReference type="OrthoDB" id="69764at2"/>
<dbReference type="AlphaFoldDB" id="A0A2S0VM16"/>
<dbReference type="Pfam" id="PF11528">
    <property type="entry name" value="DUF3224"/>
    <property type="match status" value="1"/>
</dbReference>
<dbReference type="InterPro" id="IPR023159">
    <property type="entry name" value="SO1590-like_sf"/>
</dbReference>
<accession>A0A2S0VM16</accession>
<evidence type="ECO:0000313" key="2">
    <source>
        <dbReference type="Proteomes" id="UP000244441"/>
    </source>
</evidence>
<dbReference type="RefSeq" id="WP_108601333.1">
    <property type="nucleotide sequence ID" value="NZ_CP026604.1"/>
</dbReference>
<dbReference type="EMBL" id="CP026604">
    <property type="protein sequence ID" value="AWB65256.1"/>
    <property type="molecule type" value="Genomic_DNA"/>
</dbReference>
<dbReference type="Gene3D" id="2.40.350.10">
    <property type="entry name" value="SO1590-like"/>
    <property type="match status" value="1"/>
</dbReference>
<sequence>MLSGEFQITHWQETTEKTFSDGRKQTLAKVNQTYSGDIIGTSELLYQMHYSANGNAIFIGLETLTAQIQNKNTELVIKHCGTFKQGIASSDFEIIECLTQANLMGKKGQFTSTSEGKANYQLL</sequence>
<dbReference type="Proteomes" id="UP000244441">
    <property type="component" value="Chromosome"/>
</dbReference>
<dbReference type="SUPFAM" id="SSF159238">
    <property type="entry name" value="SO1590-like"/>
    <property type="match status" value="1"/>
</dbReference>
<evidence type="ECO:0000313" key="1">
    <source>
        <dbReference type="EMBL" id="AWB65256.1"/>
    </source>
</evidence>
<dbReference type="KEGG" id="cate:C2869_01805"/>